<keyword evidence="4 5" id="KW-0472">Membrane</keyword>
<dbReference type="PANTHER" id="PTHR45620:SF15">
    <property type="entry name" value="DIURETIC HORMONE 44 RECEPTOR 1-RELATED"/>
    <property type="match status" value="1"/>
</dbReference>
<keyword evidence="3 5" id="KW-1133">Transmembrane helix</keyword>
<evidence type="ECO:0000259" key="6">
    <source>
        <dbReference type="PROSITE" id="PS50261"/>
    </source>
</evidence>
<dbReference type="Pfam" id="PF00002">
    <property type="entry name" value="7tm_2"/>
    <property type="match status" value="1"/>
</dbReference>
<dbReference type="InterPro" id="IPR017981">
    <property type="entry name" value="GPCR_2-like_7TM"/>
</dbReference>
<keyword evidence="2 5" id="KW-0812">Transmembrane</keyword>
<dbReference type="GO" id="GO:0005886">
    <property type="term" value="C:plasma membrane"/>
    <property type="evidence" value="ECO:0007669"/>
    <property type="project" value="TreeGrafter"/>
</dbReference>
<dbReference type="RefSeq" id="XP_066936463.1">
    <property type="nucleotide sequence ID" value="XM_067080362.1"/>
</dbReference>
<reference evidence="7" key="1">
    <citation type="submission" date="2021-01" db="UniProtKB">
        <authorList>
            <consortium name="EnsemblMetazoa"/>
        </authorList>
    </citation>
    <scope>IDENTIFICATION</scope>
</reference>
<proteinExistence type="predicted"/>
<dbReference type="PRINTS" id="PR00249">
    <property type="entry name" value="GPCRSECRETIN"/>
</dbReference>
<dbReference type="AlphaFoldDB" id="A0A7M6DLY5"/>
<feature type="transmembrane region" description="Helical" evidence="5">
    <location>
        <begin position="208"/>
        <end position="227"/>
    </location>
</feature>
<dbReference type="PANTHER" id="PTHR45620">
    <property type="entry name" value="PDF RECEPTOR-LIKE PROTEIN-RELATED"/>
    <property type="match status" value="1"/>
</dbReference>
<feature type="transmembrane region" description="Helical" evidence="5">
    <location>
        <begin position="288"/>
        <end position="308"/>
    </location>
</feature>
<evidence type="ECO:0000256" key="4">
    <source>
        <dbReference type="ARBA" id="ARBA00023136"/>
    </source>
</evidence>
<dbReference type="GeneID" id="136824185"/>
<feature type="transmembrane region" description="Helical" evidence="5">
    <location>
        <begin position="239"/>
        <end position="256"/>
    </location>
</feature>
<feature type="transmembrane region" description="Helical" evidence="5">
    <location>
        <begin position="368"/>
        <end position="393"/>
    </location>
</feature>
<sequence length="642" mass="74273">MQFKRASCWFVRVKKIKEEEKAMQLLHIVSTLLLVSTCYAQGQPEIKDLLDCSLLSITDDECLKIFVHLYGRCFQLGNQLSDIQYVEGAPPNANPPHCPDFIDRVSWQCIPRSHIDQKRTLNCTRPGFLNPGEKFESQCVVDIKNVQLKYDLSDMNDKCKRPEGSDDVIKENQLLFMSEFGLSSKRLFEYNEDVRWHQDAIDKIHKTFRFLDLFICVAAFIALLVLIPMKNERVMLHRHLLLAFAFNDIIILYMLFNYSSNTNANFFTAMLNRSIQEDNVDCSMVHVVHYYFFLSQITWMFNELFYQFRQIFNVFTVHKSYIWLYIAAGWGFPYFVVFGLYLPFNWHNPPIDQFLSCWSYHSTHEYNFIVTGPAIFLLALNVFMMTYLMWIIWSKLRINPTKEYVNSRKSARSFLVILVLLGGGYLFTIYGPSGCIEFDYFIILVLPIQGSLIAIFHVFLSREVTDSIKKRFRHWQSDAEFRNSEYSQGRRISLFGYRRGSRNTSITTLSSFPPSRKTSRKESTISFPSIIESDMENSTATTAFKNQNTTDNSIASRNVAEDGFLPPAPPPILGPMSYIRDRDFDSTGGFEKVDVNMNRTDSLTTPSGDIDAESKLNTDDLNNNISFQNDAFVQEDESSVVG</sequence>
<name>A0A7M6DLY5_9CNID</name>
<protein>
    <recommendedName>
        <fullName evidence="6">G-protein coupled receptors family 2 profile 2 domain-containing protein</fullName>
    </recommendedName>
</protein>
<feature type="domain" description="G-protein coupled receptors family 2 profile 2" evidence="6">
    <location>
        <begin position="198"/>
        <end position="461"/>
    </location>
</feature>
<dbReference type="Gene3D" id="1.20.1070.10">
    <property type="entry name" value="Rhodopsin 7-helix transmembrane proteins"/>
    <property type="match status" value="1"/>
</dbReference>
<evidence type="ECO:0000256" key="2">
    <source>
        <dbReference type="ARBA" id="ARBA00022692"/>
    </source>
</evidence>
<evidence type="ECO:0000313" key="7">
    <source>
        <dbReference type="EnsemblMetazoa" id="CLYHEMP015485.1"/>
    </source>
</evidence>
<evidence type="ECO:0000256" key="3">
    <source>
        <dbReference type="ARBA" id="ARBA00022989"/>
    </source>
</evidence>
<dbReference type="GO" id="GO:0017046">
    <property type="term" value="F:peptide hormone binding"/>
    <property type="evidence" value="ECO:0007669"/>
    <property type="project" value="TreeGrafter"/>
</dbReference>
<accession>A0A7M6DLY5</accession>
<evidence type="ECO:0000256" key="1">
    <source>
        <dbReference type="ARBA" id="ARBA00004141"/>
    </source>
</evidence>
<feature type="transmembrane region" description="Helical" evidence="5">
    <location>
        <begin position="414"/>
        <end position="432"/>
    </location>
</feature>
<feature type="transmembrane region" description="Helical" evidence="5">
    <location>
        <begin position="438"/>
        <end position="460"/>
    </location>
</feature>
<dbReference type="InterPro" id="IPR050332">
    <property type="entry name" value="GPCR_2"/>
</dbReference>
<dbReference type="Proteomes" id="UP000594262">
    <property type="component" value="Unplaced"/>
</dbReference>
<evidence type="ECO:0000313" key="8">
    <source>
        <dbReference type="Proteomes" id="UP000594262"/>
    </source>
</evidence>
<dbReference type="InterPro" id="IPR000832">
    <property type="entry name" value="GPCR_2_secretin-like"/>
</dbReference>
<organism evidence="7 8">
    <name type="scientific">Clytia hemisphaerica</name>
    <dbReference type="NCBI Taxonomy" id="252671"/>
    <lineage>
        <taxon>Eukaryota</taxon>
        <taxon>Metazoa</taxon>
        <taxon>Cnidaria</taxon>
        <taxon>Hydrozoa</taxon>
        <taxon>Hydroidolina</taxon>
        <taxon>Leptothecata</taxon>
        <taxon>Obeliida</taxon>
        <taxon>Clytiidae</taxon>
        <taxon>Clytia</taxon>
    </lineage>
</organism>
<keyword evidence="8" id="KW-1185">Reference proteome</keyword>
<dbReference type="OrthoDB" id="6022368at2759"/>
<dbReference type="GO" id="GO:0008528">
    <property type="term" value="F:G protein-coupled peptide receptor activity"/>
    <property type="evidence" value="ECO:0007669"/>
    <property type="project" value="TreeGrafter"/>
</dbReference>
<dbReference type="PROSITE" id="PS50261">
    <property type="entry name" value="G_PROTEIN_RECEP_F2_4"/>
    <property type="match status" value="1"/>
</dbReference>
<comment type="subcellular location">
    <subcellularLocation>
        <location evidence="1">Membrane</location>
        <topology evidence="1">Multi-pass membrane protein</topology>
    </subcellularLocation>
</comment>
<dbReference type="EnsemblMetazoa" id="CLYHEMT015485.1">
    <property type="protein sequence ID" value="CLYHEMP015485.1"/>
    <property type="gene ID" value="CLYHEMG015485"/>
</dbReference>
<dbReference type="GO" id="GO:0007188">
    <property type="term" value="P:adenylate cyclase-modulating G protein-coupled receptor signaling pathway"/>
    <property type="evidence" value="ECO:0007669"/>
    <property type="project" value="TreeGrafter"/>
</dbReference>
<dbReference type="GO" id="GO:0007166">
    <property type="term" value="P:cell surface receptor signaling pathway"/>
    <property type="evidence" value="ECO:0007669"/>
    <property type="project" value="InterPro"/>
</dbReference>
<feature type="transmembrane region" description="Helical" evidence="5">
    <location>
        <begin position="320"/>
        <end position="342"/>
    </location>
</feature>
<evidence type="ECO:0000256" key="5">
    <source>
        <dbReference type="SAM" id="Phobius"/>
    </source>
</evidence>